<dbReference type="EMBL" id="FO203512">
    <property type="protein sequence ID" value="CCK75020.1"/>
    <property type="molecule type" value="Genomic_DNA"/>
</dbReference>
<keyword evidence="2" id="KW-1185">Reference proteome</keyword>
<evidence type="ECO:0000313" key="2">
    <source>
        <dbReference type="Proteomes" id="UP000032749"/>
    </source>
</evidence>
<proteinExistence type="predicted"/>
<dbReference type="AlphaFoldDB" id="R4YKY3"/>
<dbReference type="STRING" id="698738.OLEAN_C08440"/>
<dbReference type="HOGENOM" id="CLU_2181181_0_0_6"/>
<accession>R4YKY3</accession>
<evidence type="ECO:0000313" key="1">
    <source>
        <dbReference type="EMBL" id="CCK75020.1"/>
    </source>
</evidence>
<reference evidence="1 2" key="1">
    <citation type="journal article" date="2013" name="Nat. Commun.">
        <title>Genome sequence and functional genomic analysis of the oil-degrading bacterium Oleispira antarctica.</title>
        <authorList>
            <person name="Kube M."/>
            <person name="Chernikova T.N."/>
            <person name="Al-Ramahi Y."/>
            <person name="Beloqui A."/>
            <person name="Lopez-Cortez N."/>
            <person name="Guazzaroni M.E."/>
            <person name="Heipieper H.J."/>
            <person name="Klages S."/>
            <person name="Kotsyurbenko O.R."/>
            <person name="Langer I."/>
            <person name="Nechitaylo T.Y."/>
            <person name="Lunsdorf H."/>
            <person name="Fernandez M."/>
            <person name="Juarez S."/>
            <person name="Ciordia S."/>
            <person name="Singer A."/>
            <person name="Kagan O."/>
            <person name="Egorova O."/>
            <person name="Petit P.A."/>
            <person name="Stogios P."/>
            <person name="Kim Y."/>
            <person name="Tchigvintsev A."/>
            <person name="Flick R."/>
            <person name="Denaro R."/>
            <person name="Genovese M."/>
            <person name="Albar J.P."/>
            <person name="Reva O.N."/>
            <person name="Martinez-Gomariz M."/>
            <person name="Tran H."/>
            <person name="Ferrer M."/>
            <person name="Savchenko A."/>
            <person name="Yakunin A.F."/>
            <person name="Yakimov M.M."/>
            <person name="Golyshina O.V."/>
            <person name="Reinhardt R."/>
            <person name="Golyshin P.N."/>
        </authorList>
    </citation>
    <scope>NUCLEOTIDE SEQUENCE [LARGE SCALE GENOMIC DNA]</scope>
</reference>
<sequence length="109" mass="11901">MGLAQRIISKSIQEASTKACNESKAINKESLLKQIINSFIIPKPGYALACSMLVGILFGWQSNAITEAVVTSNIASELGINLRDESTLQTTSVEEDLNSLFLAEVNYYE</sequence>
<gene>
    <name evidence="1" type="ORF">OLEAN_C08440</name>
</gene>
<protein>
    <submittedName>
        <fullName evidence="1">Uncharacterized protein</fullName>
    </submittedName>
</protein>
<organism evidence="1 2">
    <name type="scientific">Oleispira antarctica RB-8</name>
    <dbReference type="NCBI Taxonomy" id="698738"/>
    <lineage>
        <taxon>Bacteria</taxon>
        <taxon>Pseudomonadati</taxon>
        <taxon>Pseudomonadota</taxon>
        <taxon>Gammaproteobacteria</taxon>
        <taxon>Oceanospirillales</taxon>
        <taxon>Oceanospirillaceae</taxon>
        <taxon>Oleispira</taxon>
    </lineage>
</organism>
<dbReference type="Proteomes" id="UP000032749">
    <property type="component" value="Chromosome"/>
</dbReference>
<dbReference type="KEGG" id="oai:OLEAN_C08440"/>
<name>R4YKY3_OLEAN</name>